<keyword evidence="2" id="KW-1185">Reference proteome</keyword>
<reference evidence="1 2" key="1">
    <citation type="submission" date="2018-08" db="EMBL/GenBank/DDBJ databases">
        <authorList>
            <person name="Laetsch R D."/>
            <person name="Stevens L."/>
            <person name="Kumar S."/>
            <person name="Blaxter L. M."/>
        </authorList>
    </citation>
    <scope>NUCLEOTIDE SEQUENCE [LARGE SCALE GENOMIC DNA]</scope>
</reference>
<protein>
    <submittedName>
        <fullName evidence="1">Uncharacterized protein</fullName>
    </submittedName>
</protein>
<accession>A0A498SDK3</accession>
<dbReference type="Proteomes" id="UP000276991">
    <property type="component" value="Unassembled WGS sequence"/>
</dbReference>
<gene>
    <name evidence="1" type="ORF">NAV_LOCUS6418</name>
</gene>
<proteinExistence type="predicted"/>
<organism evidence="1 2">
    <name type="scientific">Acanthocheilonema viteae</name>
    <name type="common">Filarial nematode worm</name>
    <name type="synonym">Dipetalonema viteae</name>
    <dbReference type="NCBI Taxonomy" id="6277"/>
    <lineage>
        <taxon>Eukaryota</taxon>
        <taxon>Metazoa</taxon>
        <taxon>Ecdysozoa</taxon>
        <taxon>Nematoda</taxon>
        <taxon>Chromadorea</taxon>
        <taxon>Rhabditida</taxon>
        <taxon>Spirurina</taxon>
        <taxon>Spiruromorpha</taxon>
        <taxon>Filarioidea</taxon>
        <taxon>Onchocercidae</taxon>
        <taxon>Acanthocheilonema</taxon>
    </lineage>
</organism>
<name>A0A498SDK3_ACAVI</name>
<dbReference type="AlphaFoldDB" id="A0A498SDK3"/>
<sequence>MGGTEWSVVGRYRIDIPQHSEMLLWHSEIQQTAQARKWDRCGVVGWRVKETITASRWTSQLVGLQLMDSNQQLSGKQPSRGGVMRAGRGMQVNLRKLAVVRASVANPSHLHL</sequence>
<evidence type="ECO:0000313" key="2">
    <source>
        <dbReference type="Proteomes" id="UP000276991"/>
    </source>
</evidence>
<evidence type="ECO:0000313" key="1">
    <source>
        <dbReference type="EMBL" id="VBB31627.1"/>
    </source>
</evidence>
<dbReference type="OrthoDB" id="10616358at2759"/>
<dbReference type="EMBL" id="UPTC01001313">
    <property type="protein sequence ID" value="VBB31627.1"/>
    <property type="molecule type" value="Genomic_DNA"/>
</dbReference>